<dbReference type="Pfam" id="PF13821">
    <property type="entry name" value="DUF4187"/>
    <property type="match status" value="1"/>
</dbReference>
<evidence type="ECO:0000259" key="4">
    <source>
        <dbReference type="PROSITE" id="PS50174"/>
    </source>
</evidence>
<sequence length="200" mass="22962">MSSDEDDYMSNKYLKVGTSHKGLPKCKHVQRQHEMFKKKLKFKLTKKEVKEAADREAGLNSAISQKNKGFIMLAKMGYKPGKSLGARNSGITEPINIVIKSNYFGTQTACEHFDRNGNLSKPIVDFYWSKKEMDKNCGSDEDDNLELIENVISEENLIQLNEYLRLEYFYCIYCAEKGDDLEDLKSFCPGNSVEDHILDY</sequence>
<organism evidence="5 6">
    <name type="scientific">Nicrophorus vespilloides</name>
    <name type="common">Boreal carrion beetle</name>
    <dbReference type="NCBI Taxonomy" id="110193"/>
    <lineage>
        <taxon>Eukaryota</taxon>
        <taxon>Metazoa</taxon>
        <taxon>Ecdysozoa</taxon>
        <taxon>Arthropoda</taxon>
        <taxon>Hexapoda</taxon>
        <taxon>Insecta</taxon>
        <taxon>Pterygota</taxon>
        <taxon>Neoptera</taxon>
        <taxon>Endopterygota</taxon>
        <taxon>Coleoptera</taxon>
        <taxon>Polyphaga</taxon>
        <taxon>Staphyliniformia</taxon>
        <taxon>Silphidae</taxon>
        <taxon>Nicrophorinae</taxon>
        <taxon>Nicrophorus</taxon>
    </lineage>
</organism>
<keyword evidence="5" id="KW-1185">Reference proteome</keyword>
<evidence type="ECO:0000256" key="1">
    <source>
        <dbReference type="ARBA" id="ARBA00007140"/>
    </source>
</evidence>
<dbReference type="InterPro" id="IPR000467">
    <property type="entry name" value="G_patch_dom"/>
</dbReference>
<dbReference type="InterPro" id="IPR039249">
    <property type="entry name" value="GPATCH11"/>
</dbReference>
<dbReference type="GeneID" id="108566302"/>
<dbReference type="InterPro" id="IPR025239">
    <property type="entry name" value="DUF4187"/>
</dbReference>
<evidence type="ECO:0000313" key="6">
    <source>
        <dbReference type="RefSeq" id="XP_017781605.1"/>
    </source>
</evidence>
<comment type="similarity">
    <text evidence="1">Belongs to the GPATCH11 family.</text>
</comment>
<proteinExistence type="inferred from homology"/>
<dbReference type="RefSeq" id="XP_017781605.1">
    <property type="nucleotide sequence ID" value="XM_017926116.1"/>
</dbReference>
<dbReference type="PANTHER" id="PTHR21032">
    <property type="entry name" value="G PATCH DOMAIN-CONTAINING PROTEIN 11"/>
    <property type="match status" value="1"/>
</dbReference>
<evidence type="ECO:0000313" key="5">
    <source>
        <dbReference type="Proteomes" id="UP000695000"/>
    </source>
</evidence>
<dbReference type="PANTHER" id="PTHR21032:SF0">
    <property type="entry name" value="G PATCH DOMAIN-CONTAINING PROTEIN 11"/>
    <property type="match status" value="1"/>
</dbReference>
<feature type="domain" description="G-patch" evidence="4">
    <location>
        <begin position="65"/>
        <end position="111"/>
    </location>
</feature>
<accession>A0ABM1N455</accession>
<name>A0ABM1N455_NICVS</name>
<evidence type="ECO:0000256" key="3">
    <source>
        <dbReference type="ARBA" id="ARBA00030688"/>
    </source>
</evidence>
<reference evidence="6" key="1">
    <citation type="submission" date="2025-08" db="UniProtKB">
        <authorList>
            <consortium name="RefSeq"/>
        </authorList>
    </citation>
    <scope>IDENTIFICATION</scope>
    <source>
        <tissue evidence="6">Whole Larva</tissue>
    </source>
</reference>
<protein>
    <recommendedName>
        <fullName evidence="2">G patch domain-containing protein 11</fullName>
    </recommendedName>
    <alternativeName>
        <fullName evidence="3">Coiled-coil domain-containing protein 75</fullName>
    </alternativeName>
</protein>
<gene>
    <name evidence="6" type="primary">LOC108566302</name>
</gene>
<dbReference type="PROSITE" id="PS50174">
    <property type="entry name" value="G_PATCH"/>
    <property type="match status" value="1"/>
</dbReference>
<evidence type="ECO:0000256" key="2">
    <source>
        <dbReference type="ARBA" id="ARBA00021978"/>
    </source>
</evidence>
<dbReference type="Pfam" id="PF01585">
    <property type="entry name" value="G-patch"/>
    <property type="match status" value="1"/>
</dbReference>
<dbReference type="SMART" id="SM00443">
    <property type="entry name" value="G_patch"/>
    <property type="match status" value="1"/>
</dbReference>
<dbReference type="Proteomes" id="UP000695000">
    <property type="component" value="Unplaced"/>
</dbReference>
<dbReference type="SMART" id="SM01173">
    <property type="entry name" value="DUF4187"/>
    <property type="match status" value="1"/>
</dbReference>